<evidence type="ECO:0000256" key="1">
    <source>
        <dbReference type="ARBA" id="ARBA00022801"/>
    </source>
</evidence>
<keyword evidence="1 4" id="KW-0378">Hydrolase</keyword>
<dbReference type="Proteomes" id="UP000595823">
    <property type="component" value="Chromosome"/>
</dbReference>
<dbReference type="Pfam" id="PF00144">
    <property type="entry name" value="Beta-lactamase"/>
    <property type="match status" value="1"/>
</dbReference>
<evidence type="ECO:0000313" key="5">
    <source>
        <dbReference type="Proteomes" id="UP000595823"/>
    </source>
</evidence>
<keyword evidence="5" id="KW-1185">Reference proteome</keyword>
<evidence type="ECO:0000259" key="2">
    <source>
        <dbReference type="Pfam" id="PF00144"/>
    </source>
</evidence>
<dbReference type="RefSeq" id="WP_200127128.1">
    <property type="nucleotide sequence ID" value="NZ_CP054705.1"/>
</dbReference>
<dbReference type="PANTHER" id="PTHR43283">
    <property type="entry name" value="BETA-LACTAMASE-RELATED"/>
    <property type="match status" value="1"/>
</dbReference>
<accession>A0A7T7CAJ9</accession>
<evidence type="ECO:0000313" key="4">
    <source>
        <dbReference type="EMBL" id="QQK74794.1"/>
    </source>
</evidence>
<dbReference type="Pfam" id="PF22888">
    <property type="entry name" value="FIMAH"/>
    <property type="match status" value="1"/>
</dbReference>
<dbReference type="InterPro" id="IPR054470">
    <property type="entry name" value="FIMAH_dom"/>
</dbReference>
<dbReference type="InterPro" id="IPR050789">
    <property type="entry name" value="Diverse_Enzym_Activities"/>
</dbReference>
<dbReference type="InterPro" id="IPR001466">
    <property type="entry name" value="Beta-lactam-related"/>
</dbReference>
<dbReference type="EMBL" id="CP054705">
    <property type="protein sequence ID" value="QQK74794.1"/>
    <property type="molecule type" value="Genomic_DNA"/>
</dbReference>
<dbReference type="KEGG" id="scia:HUG15_03690"/>
<dbReference type="PANTHER" id="PTHR43283:SF11">
    <property type="entry name" value="BETA-LACTAMASE-RELATED DOMAIN-CONTAINING PROTEIN"/>
    <property type="match status" value="1"/>
</dbReference>
<organism evidence="4 5">
    <name type="scientific">Salicibibacter cibarius</name>
    <dbReference type="NCBI Taxonomy" id="2743000"/>
    <lineage>
        <taxon>Bacteria</taxon>
        <taxon>Bacillati</taxon>
        <taxon>Bacillota</taxon>
        <taxon>Bacilli</taxon>
        <taxon>Bacillales</taxon>
        <taxon>Bacillaceae</taxon>
        <taxon>Salicibibacter</taxon>
    </lineage>
</organism>
<feature type="domain" description="Beta-lactamase-related" evidence="2">
    <location>
        <begin position="14"/>
        <end position="227"/>
    </location>
</feature>
<name>A0A7T7CAJ9_9BACI</name>
<gene>
    <name evidence="4" type="ORF">HUG15_03690</name>
</gene>
<dbReference type="InterPro" id="IPR012338">
    <property type="entry name" value="Beta-lactam/transpept-like"/>
</dbReference>
<protein>
    <submittedName>
        <fullName evidence="4">Serine hydrolase</fullName>
    </submittedName>
</protein>
<reference evidence="4 5" key="1">
    <citation type="submission" date="2020-06" db="EMBL/GenBank/DDBJ databases">
        <title>Genomic analysis of Salicibibacter sp. NKC5-3.</title>
        <authorList>
            <person name="Oh Y.J."/>
        </authorList>
    </citation>
    <scope>NUCLEOTIDE SEQUENCE [LARGE SCALE GENOMIC DNA]</scope>
    <source>
        <strain evidence="4 5">NKC5-3</strain>
    </source>
</reference>
<dbReference type="AlphaFoldDB" id="A0A7T7CAJ9"/>
<feature type="domain" description="FIMAH" evidence="3">
    <location>
        <begin position="244"/>
        <end position="324"/>
    </location>
</feature>
<evidence type="ECO:0000259" key="3">
    <source>
        <dbReference type="Pfam" id="PF22888"/>
    </source>
</evidence>
<proteinExistence type="predicted"/>
<dbReference type="GO" id="GO:0016787">
    <property type="term" value="F:hydrolase activity"/>
    <property type="evidence" value="ECO:0007669"/>
    <property type="project" value="UniProtKB-KW"/>
</dbReference>
<dbReference type="Gene3D" id="3.40.710.10">
    <property type="entry name" value="DD-peptidase/beta-lactamase superfamily"/>
    <property type="match status" value="1"/>
</dbReference>
<dbReference type="SUPFAM" id="SSF56601">
    <property type="entry name" value="beta-lactamase/transpeptidase-like"/>
    <property type="match status" value="1"/>
</dbReference>
<sequence length="327" mass="36668">MIAVPDQWREIWGEEAYNIVFSSELIHEPGSDYVYSDLNMITLASVIEHITGERLDEYIEKNITEPLGMDDTMFNPPESLQERTAATEYQPEVDRGLVWGEVQDENAWVMDGVSGHAGLFSTARDLAVFGQMFLNEGKYEGERILQADTVKKIGTDQLPNFPEDSHGLGWELDQAWYMGDLASSETMGHTGFTGTSIVLDPNEQTAAILLSNRVHPTREGESPNTIRENVADQTAAAIDAWDVSHMTSLVEDFEEEGEFANDEAASTLQLHLTAVNHYEDQEEAEKVIQHMEGFQDLLAEQKINAEISQEAFHILDTQAADLIEKWT</sequence>